<feature type="non-terminal residue" evidence="2">
    <location>
        <position position="1"/>
    </location>
</feature>
<evidence type="ECO:0000313" key="3">
    <source>
        <dbReference type="Proteomes" id="UP000053593"/>
    </source>
</evidence>
<dbReference type="InterPro" id="IPR029063">
    <property type="entry name" value="SAM-dependent_MTases_sf"/>
</dbReference>
<dbReference type="OrthoDB" id="184880at2759"/>
<dbReference type="SUPFAM" id="SSF53335">
    <property type="entry name" value="S-adenosyl-L-methionine-dependent methyltransferases"/>
    <property type="match status" value="1"/>
</dbReference>
<reference evidence="2 3" key="1">
    <citation type="submission" date="2014-04" db="EMBL/GenBank/DDBJ databases">
        <title>Evolutionary Origins and Diversification of the Mycorrhizal Mutualists.</title>
        <authorList>
            <consortium name="DOE Joint Genome Institute"/>
            <consortium name="Mycorrhizal Genomics Consortium"/>
            <person name="Kohler A."/>
            <person name="Kuo A."/>
            <person name="Nagy L.G."/>
            <person name="Floudas D."/>
            <person name="Copeland A."/>
            <person name="Barry K.W."/>
            <person name="Cichocki N."/>
            <person name="Veneault-Fourrey C."/>
            <person name="LaButti K."/>
            <person name="Lindquist E.A."/>
            <person name="Lipzen A."/>
            <person name="Lundell T."/>
            <person name="Morin E."/>
            <person name="Murat C."/>
            <person name="Riley R."/>
            <person name="Ohm R."/>
            <person name="Sun H."/>
            <person name="Tunlid A."/>
            <person name="Henrissat B."/>
            <person name="Grigoriev I.V."/>
            <person name="Hibbett D.S."/>
            <person name="Martin F."/>
        </authorList>
    </citation>
    <scope>NUCLEOTIDE SEQUENCE [LARGE SCALE GENOMIC DNA]</scope>
    <source>
        <strain evidence="2 3">FD-317 M1</strain>
    </source>
</reference>
<evidence type="ECO:0000313" key="2">
    <source>
        <dbReference type="EMBL" id="KIK57587.1"/>
    </source>
</evidence>
<accession>A0A0D0CH88</accession>
<proteinExistence type="predicted"/>
<organism evidence="2 3">
    <name type="scientific">Collybiopsis luxurians FD-317 M1</name>
    <dbReference type="NCBI Taxonomy" id="944289"/>
    <lineage>
        <taxon>Eukaryota</taxon>
        <taxon>Fungi</taxon>
        <taxon>Dikarya</taxon>
        <taxon>Basidiomycota</taxon>
        <taxon>Agaricomycotina</taxon>
        <taxon>Agaricomycetes</taxon>
        <taxon>Agaricomycetidae</taxon>
        <taxon>Agaricales</taxon>
        <taxon>Marasmiineae</taxon>
        <taxon>Omphalotaceae</taxon>
        <taxon>Collybiopsis</taxon>
        <taxon>Collybiopsis luxurians</taxon>
    </lineage>
</organism>
<keyword evidence="3" id="KW-1185">Reference proteome</keyword>
<sequence>TSTGIWSIELAKTVPPSVTIHAIDISTKFFPEGSSITSNIHFSQDSILSLPSEWSSHFDFVSQKFLVGALTEEQWHLAVSEFGRIVKPGGHIQLVDFIWAGDRLQYTTGPARLPLQSLFKALLAKHGLMDDISVKLPPLLQKAGFGDITVEMKSIPVGNTLGEEGCKGSRVIKDSLVALKPTVFKCDGLGIVHSSEEFDSLMESVEGEWKAGLGGVFEVYCVICATKK</sequence>
<dbReference type="Pfam" id="PF13649">
    <property type="entry name" value="Methyltransf_25"/>
    <property type="match status" value="1"/>
</dbReference>
<name>A0A0D0CH88_9AGAR</name>
<feature type="domain" description="Methyltransferase" evidence="1">
    <location>
        <begin position="2"/>
        <end position="90"/>
    </location>
</feature>
<evidence type="ECO:0000259" key="1">
    <source>
        <dbReference type="Pfam" id="PF13649"/>
    </source>
</evidence>
<gene>
    <name evidence="2" type="ORF">GYMLUDRAFT_172532</name>
</gene>
<dbReference type="HOGENOM" id="CLU_010595_9_3_1"/>
<dbReference type="Proteomes" id="UP000053593">
    <property type="component" value="Unassembled WGS sequence"/>
</dbReference>
<protein>
    <recommendedName>
        <fullName evidence="1">Methyltransferase domain-containing protein</fullName>
    </recommendedName>
</protein>
<dbReference type="InterPro" id="IPR041698">
    <property type="entry name" value="Methyltransf_25"/>
</dbReference>
<dbReference type="AlphaFoldDB" id="A0A0D0CH88"/>
<dbReference type="Gene3D" id="3.40.50.150">
    <property type="entry name" value="Vaccinia Virus protein VP39"/>
    <property type="match status" value="1"/>
</dbReference>
<dbReference type="EMBL" id="KN834790">
    <property type="protein sequence ID" value="KIK57587.1"/>
    <property type="molecule type" value="Genomic_DNA"/>
</dbReference>